<organism evidence="1 2">
    <name type="scientific">Rhodococcus jostii</name>
    <dbReference type="NCBI Taxonomy" id="132919"/>
    <lineage>
        <taxon>Bacteria</taxon>
        <taxon>Bacillati</taxon>
        <taxon>Actinomycetota</taxon>
        <taxon>Actinomycetes</taxon>
        <taxon>Mycobacteriales</taxon>
        <taxon>Nocardiaceae</taxon>
        <taxon>Rhodococcus</taxon>
    </lineage>
</organism>
<evidence type="ECO:0000313" key="2">
    <source>
        <dbReference type="Proteomes" id="UP000183407"/>
    </source>
</evidence>
<protein>
    <submittedName>
        <fullName evidence="1">Uncharacterized protein</fullName>
    </submittedName>
</protein>
<evidence type="ECO:0000313" key="1">
    <source>
        <dbReference type="EMBL" id="SEC23661.1"/>
    </source>
</evidence>
<dbReference type="AlphaFoldDB" id="A0A1H4QVY9"/>
<dbReference type="EMBL" id="FNTL01000004">
    <property type="protein sequence ID" value="SEC23661.1"/>
    <property type="molecule type" value="Genomic_DNA"/>
</dbReference>
<gene>
    <name evidence="1" type="ORF">SAMN04490220_1129</name>
</gene>
<name>A0A1H4QVY9_RHOJO</name>
<proteinExistence type="predicted"/>
<dbReference type="Proteomes" id="UP000183407">
    <property type="component" value="Unassembled WGS sequence"/>
</dbReference>
<dbReference type="RefSeq" id="WP_073368038.1">
    <property type="nucleotide sequence ID" value="NZ_FNTL01000004.1"/>
</dbReference>
<reference evidence="2" key="1">
    <citation type="submission" date="2016-10" db="EMBL/GenBank/DDBJ databases">
        <authorList>
            <person name="Varghese N."/>
        </authorList>
    </citation>
    <scope>NUCLEOTIDE SEQUENCE [LARGE SCALE GENOMIC DNA]</scope>
    <source>
        <strain evidence="2">DSM 44719</strain>
    </source>
</reference>
<sequence>MIINISRSGSVTVSNPDDFTAFAIIVEHETDAAAFSSAATSIGSPTPDGHHLYVAPDRLESLVNEQRGPDPAWKSGFHRMVAYAAAHGWVDHRGWIRAHIEPSAL</sequence>
<accession>A0A1H4QVY9</accession>